<keyword evidence="9" id="KW-1185">Reference proteome</keyword>
<keyword evidence="1" id="KW-0808">Transferase</keyword>
<dbReference type="Gene3D" id="3.30.70.270">
    <property type="match status" value="2"/>
</dbReference>
<dbReference type="Proteomes" id="UP000198211">
    <property type="component" value="Unassembled WGS sequence"/>
</dbReference>
<dbReference type="CDD" id="cd09274">
    <property type="entry name" value="RNase_HI_RT_Ty3"/>
    <property type="match status" value="1"/>
</dbReference>
<keyword evidence="6 8" id="KW-0695">RNA-directed DNA polymerase</keyword>
<organism evidence="8 9">
    <name type="scientific">Phytophthora megakarya</name>
    <dbReference type="NCBI Taxonomy" id="4795"/>
    <lineage>
        <taxon>Eukaryota</taxon>
        <taxon>Sar</taxon>
        <taxon>Stramenopiles</taxon>
        <taxon>Oomycota</taxon>
        <taxon>Peronosporomycetes</taxon>
        <taxon>Peronosporales</taxon>
        <taxon>Peronosporaceae</taxon>
        <taxon>Phytophthora</taxon>
    </lineage>
</organism>
<name>A0A225W4V6_9STRA</name>
<dbReference type="GO" id="GO:0003964">
    <property type="term" value="F:RNA-directed DNA polymerase activity"/>
    <property type="evidence" value="ECO:0007669"/>
    <property type="project" value="UniProtKB-KW"/>
</dbReference>
<keyword evidence="4" id="KW-0255">Endonuclease</keyword>
<evidence type="ECO:0000256" key="1">
    <source>
        <dbReference type="ARBA" id="ARBA00022679"/>
    </source>
</evidence>
<dbReference type="EMBL" id="NBNE01001755">
    <property type="protein sequence ID" value="OWZ12781.1"/>
    <property type="molecule type" value="Genomic_DNA"/>
</dbReference>
<dbReference type="InterPro" id="IPR043502">
    <property type="entry name" value="DNA/RNA_pol_sf"/>
</dbReference>
<dbReference type="PANTHER" id="PTHR37984:SF5">
    <property type="entry name" value="PROTEIN NYNRIN-LIKE"/>
    <property type="match status" value="1"/>
</dbReference>
<dbReference type="GO" id="GO:0004519">
    <property type="term" value="F:endonuclease activity"/>
    <property type="evidence" value="ECO:0007669"/>
    <property type="project" value="UniProtKB-KW"/>
</dbReference>
<evidence type="ECO:0000256" key="5">
    <source>
        <dbReference type="ARBA" id="ARBA00022801"/>
    </source>
</evidence>
<dbReference type="InterPro" id="IPR041373">
    <property type="entry name" value="RT_RNaseH"/>
</dbReference>
<sequence length="380" mass="43198">MRAADIPYTAFQAPDGLYDYLVVPMGLSNALATFNNGIRRILGDLVDICQSYFDDIYVFTRIFARLDEHKFFVKLSKCVFCADSIPCLDDIVGREGVNSAPTKHGLQSFLGTAAYVQRFCHRFADDAGLLFNLLKSKHKQVEWTPTLTEHFGCLKAKVGQTPVLAIPDFDKDFFVIMNASDFAVGGVPYRKEVHDGVEVERPVTFAGRKYKPAELNYSMRENELLAILFGLRTWRDRPFVVETDHKSLETVFKQKSISRRIARWYDELAEYQFQIRYITGAETSVADVAEAVRRYDEDDTTKALLRLLDPRYSAKKGESTPLASPRLLERYSLFDGRLFYQAGHHDSPRLVLYANYWSMSAKSSTIVPCMPTLVLTARAA</sequence>
<evidence type="ECO:0000313" key="9">
    <source>
        <dbReference type="Proteomes" id="UP000198211"/>
    </source>
</evidence>
<dbReference type="PANTHER" id="PTHR37984">
    <property type="entry name" value="PROTEIN CBG26694"/>
    <property type="match status" value="1"/>
</dbReference>
<comment type="caution">
    <text evidence="8">The sequence shown here is derived from an EMBL/GenBank/DDBJ whole genome shotgun (WGS) entry which is preliminary data.</text>
</comment>
<dbReference type="InterPro" id="IPR050951">
    <property type="entry name" value="Retrovirus_Pol_polyprotein"/>
</dbReference>
<dbReference type="Pfam" id="PF17917">
    <property type="entry name" value="RT_RNaseH"/>
    <property type="match status" value="1"/>
</dbReference>
<dbReference type="InterPro" id="IPR043128">
    <property type="entry name" value="Rev_trsase/Diguanyl_cyclase"/>
</dbReference>
<reference evidence="9" key="1">
    <citation type="submission" date="2017-03" db="EMBL/GenBank/DDBJ databases">
        <title>Phytopthora megakarya and P. palmivora, two closely related causual agents of cacao black pod achieved similar genome size and gene model numbers by different mechanisms.</title>
        <authorList>
            <person name="Ali S."/>
            <person name="Shao J."/>
            <person name="Larry D.J."/>
            <person name="Kronmiller B."/>
            <person name="Shen D."/>
            <person name="Strem M.D."/>
            <person name="Melnick R.L."/>
            <person name="Guiltinan M.J."/>
            <person name="Tyler B.M."/>
            <person name="Meinhardt L.W."/>
            <person name="Bailey B.A."/>
        </authorList>
    </citation>
    <scope>NUCLEOTIDE SEQUENCE [LARGE SCALE GENOMIC DNA]</scope>
    <source>
        <strain evidence="9">zdho120</strain>
    </source>
</reference>
<dbReference type="Gene3D" id="3.10.10.10">
    <property type="entry name" value="HIV Type 1 Reverse Transcriptase, subunit A, domain 1"/>
    <property type="match status" value="1"/>
</dbReference>
<accession>A0A225W4V6</accession>
<feature type="domain" description="Reverse transcriptase RNase H-like" evidence="7">
    <location>
        <begin position="168"/>
        <end position="271"/>
    </location>
</feature>
<dbReference type="SUPFAM" id="SSF56672">
    <property type="entry name" value="DNA/RNA polymerases"/>
    <property type="match status" value="1"/>
</dbReference>
<proteinExistence type="predicted"/>
<dbReference type="AlphaFoldDB" id="A0A225W4V6"/>
<keyword evidence="2" id="KW-0548">Nucleotidyltransferase</keyword>
<evidence type="ECO:0000313" key="8">
    <source>
        <dbReference type="EMBL" id="OWZ12781.1"/>
    </source>
</evidence>
<keyword evidence="5" id="KW-0378">Hydrolase</keyword>
<evidence type="ECO:0000259" key="7">
    <source>
        <dbReference type="Pfam" id="PF17917"/>
    </source>
</evidence>
<keyword evidence="3" id="KW-0540">Nuclease</keyword>
<dbReference type="STRING" id="4795.A0A225W4V6"/>
<evidence type="ECO:0000256" key="3">
    <source>
        <dbReference type="ARBA" id="ARBA00022722"/>
    </source>
</evidence>
<dbReference type="GO" id="GO:0016787">
    <property type="term" value="F:hydrolase activity"/>
    <property type="evidence" value="ECO:0007669"/>
    <property type="project" value="UniProtKB-KW"/>
</dbReference>
<evidence type="ECO:0000256" key="4">
    <source>
        <dbReference type="ARBA" id="ARBA00022759"/>
    </source>
</evidence>
<evidence type="ECO:0000256" key="6">
    <source>
        <dbReference type="ARBA" id="ARBA00022918"/>
    </source>
</evidence>
<gene>
    <name evidence="8" type="ORF">PHMEG_00014005</name>
</gene>
<evidence type="ECO:0000256" key="2">
    <source>
        <dbReference type="ARBA" id="ARBA00022695"/>
    </source>
</evidence>
<protein>
    <submittedName>
        <fullName evidence="8">Reverse transcriptase</fullName>
    </submittedName>
</protein>
<dbReference type="OrthoDB" id="161002at2759"/>